<name>F2TJ76_AJEDA</name>
<proteinExistence type="predicted"/>
<sequence>MKISKTCANHDAIPGSQVYLNCAMTSQAHLSMSQLSNLAIWYFVLGKTGVNAGTYIVIKHLRLAISSFHCATLFFIGNLANKRTLPSRVVDKYYASNTWGLSIQWTRKY</sequence>
<gene>
    <name evidence="1" type="ORF">BDDG_06233</name>
</gene>
<evidence type="ECO:0000313" key="1">
    <source>
        <dbReference type="EMBL" id="EGE83289.1"/>
    </source>
</evidence>
<dbReference type="EMBL" id="GG749447">
    <property type="protein sequence ID" value="EGE83289.1"/>
    <property type="molecule type" value="Genomic_DNA"/>
</dbReference>
<organism evidence="1">
    <name type="scientific">Ajellomyces dermatitidis (strain ATCC 18188 / CBS 674.68)</name>
    <name type="common">Blastomyces dermatitidis</name>
    <dbReference type="NCBI Taxonomy" id="653446"/>
    <lineage>
        <taxon>Eukaryota</taxon>
        <taxon>Fungi</taxon>
        <taxon>Dikarya</taxon>
        <taxon>Ascomycota</taxon>
        <taxon>Pezizomycotina</taxon>
        <taxon>Eurotiomycetes</taxon>
        <taxon>Eurotiomycetidae</taxon>
        <taxon>Onygenales</taxon>
        <taxon>Ajellomycetaceae</taxon>
        <taxon>Blastomyces</taxon>
    </lineage>
</organism>
<accession>F2TJ76</accession>
<dbReference type="HOGENOM" id="CLU_2183219_0_0_1"/>
<dbReference type="Proteomes" id="UP000007802">
    <property type="component" value="Unassembled WGS sequence"/>
</dbReference>
<protein>
    <submittedName>
        <fullName evidence="1">Uncharacterized protein</fullName>
    </submittedName>
</protein>
<dbReference type="AlphaFoldDB" id="F2TJ76"/>
<reference evidence="1" key="1">
    <citation type="submission" date="2010-03" db="EMBL/GenBank/DDBJ databases">
        <title>Annotation of Blastomyces dermatitidis strain ATCC 18188.</title>
        <authorList>
            <consortium name="The Broad Institute Genome Sequencing Platform"/>
            <consortium name="Broad Institute Genome Sequencing Center for Infectious Disease."/>
            <person name="Cuomo C."/>
            <person name="Klein B."/>
            <person name="Sullivan T."/>
            <person name="Heitman J."/>
            <person name="Young S."/>
            <person name="Zeng Q."/>
            <person name="Gargeya S."/>
            <person name="Alvarado L."/>
            <person name="Berlin A.M."/>
            <person name="Chapman S.B."/>
            <person name="Chen Z."/>
            <person name="Freedman E."/>
            <person name="Gellesch M."/>
            <person name="Goldberg J."/>
            <person name="Griggs A."/>
            <person name="Gujja S."/>
            <person name="Heilman E."/>
            <person name="Heiman D."/>
            <person name="Howarth C."/>
            <person name="Mehta T."/>
            <person name="Neiman D."/>
            <person name="Pearson M."/>
            <person name="Roberts A."/>
            <person name="Saif S."/>
            <person name="Shea T."/>
            <person name="Shenoy N."/>
            <person name="Sisk P."/>
            <person name="Stolte C."/>
            <person name="Sykes S."/>
            <person name="White J."/>
            <person name="Yandava C."/>
            <person name="Haas B."/>
            <person name="Nusbaum C."/>
            <person name="Birren B."/>
        </authorList>
    </citation>
    <scope>NUCLEOTIDE SEQUENCE [LARGE SCALE GENOMIC DNA]</scope>
    <source>
        <strain evidence="1">ATCC 18188</strain>
    </source>
</reference>